<gene>
    <name evidence="2" type="ORF">IM816_11680</name>
</gene>
<name>A0ABY4T0D5_9GAMM</name>
<dbReference type="EMBL" id="CP063231">
    <property type="protein sequence ID" value="URL57298.1"/>
    <property type="molecule type" value="Genomic_DNA"/>
</dbReference>
<proteinExistence type="predicted"/>
<feature type="chain" id="PRO_5046958126" evidence="1">
    <location>
        <begin position="26"/>
        <end position="309"/>
    </location>
</feature>
<reference evidence="2" key="1">
    <citation type="submission" date="2020-10" db="EMBL/GenBank/DDBJ databases">
        <title>Whole-genome sequence of Luteibacter sp. EIF3.</title>
        <authorList>
            <person name="Friedrich I."/>
            <person name="Hertel R."/>
            <person name="Daniel R."/>
        </authorList>
    </citation>
    <scope>NUCLEOTIDE SEQUENCE</scope>
    <source>
        <strain evidence="2">EIF3</strain>
    </source>
</reference>
<evidence type="ECO:0000313" key="2">
    <source>
        <dbReference type="EMBL" id="URL57298.1"/>
    </source>
</evidence>
<dbReference type="RefSeq" id="WP_250338204.1">
    <property type="nucleotide sequence ID" value="NZ_CP063231.1"/>
</dbReference>
<protein>
    <submittedName>
        <fullName evidence="2">Uncharacterized protein</fullName>
    </submittedName>
</protein>
<dbReference type="Proteomes" id="UP001056681">
    <property type="component" value="Chromosome"/>
</dbReference>
<sequence>MDTMIARAFRIVSMATAVAFFAACAGQEPRHSGGVTASPSGGEVVTNMLARFNNLDIQCGGGTNPRLTCNGVYMRATKRGEGFHVWNPNPDSPNKNSVSFSWLNKRGSFGGLAFDSDNGFTLLPSDQAWQAGLDPVSALCLFPYDAATWNRSDDGCGAYPGIPGSGPCQAQNITNADEWIARYGAGGMYGSQCSFDAHLVWPVYQGWEVRSKLKRPDLHKLHNEVMLRAWRKDDPGLPLESFFYIGGSAKGRGEAMANQRDFKAVIGRWVPVVQIVLPQSEGNDAYFRYLPEDQAVPATRTASIPSAKH</sequence>
<dbReference type="PROSITE" id="PS51257">
    <property type="entry name" value="PROKAR_LIPOPROTEIN"/>
    <property type="match status" value="1"/>
</dbReference>
<keyword evidence="3" id="KW-1185">Reference proteome</keyword>
<organism evidence="2 3">
    <name type="scientific">Luteibacter flocculans</name>
    <dbReference type="NCBI Taxonomy" id="2780091"/>
    <lineage>
        <taxon>Bacteria</taxon>
        <taxon>Pseudomonadati</taxon>
        <taxon>Pseudomonadota</taxon>
        <taxon>Gammaproteobacteria</taxon>
        <taxon>Lysobacterales</taxon>
        <taxon>Rhodanobacteraceae</taxon>
        <taxon>Luteibacter</taxon>
    </lineage>
</organism>
<keyword evidence="1" id="KW-0732">Signal</keyword>
<evidence type="ECO:0000256" key="1">
    <source>
        <dbReference type="SAM" id="SignalP"/>
    </source>
</evidence>
<feature type="signal peptide" evidence="1">
    <location>
        <begin position="1"/>
        <end position="25"/>
    </location>
</feature>
<evidence type="ECO:0000313" key="3">
    <source>
        <dbReference type="Proteomes" id="UP001056681"/>
    </source>
</evidence>
<accession>A0ABY4T0D5</accession>